<accession>A0A0N4W298</accession>
<evidence type="ECO:0000313" key="4">
    <source>
        <dbReference type="WBParaSite" id="HPLM_0000382601-mRNA-1"/>
    </source>
</evidence>
<protein>
    <submittedName>
        <fullName evidence="4">Transmembrane protein C1orf162 homolog</fullName>
    </submittedName>
</protein>
<dbReference type="Proteomes" id="UP000268014">
    <property type="component" value="Unassembled WGS sequence"/>
</dbReference>
<keyword evidence="1" id="KW-1133">Transmembrane helix</keyword>
<keyword evidence="1" id="KW-0472">Membrane</keyword>
<sequence length="84" mass="9332">MSVFPASPTENLRAPDPLEPSLPHCDARQCKIEEIHEDDVIYSTIMLKTLETVTTITVLAVSSFLLVVLLIGHRRFTVSPVKSL</sequence>
<evidence type="ECO:0000313" key="2">
    <source>
        <dbReference type="EMBL" id="VDO21759.1"/>
    </source>
</evidence>
<evidence type="ECO:0000256" key="1">
    <source>
        <dbReference type="SAM" id="Phobius"/>
    </source>
</evidence>
<reference evidence="2 3" key="2">
    <citation type="submission" date="2018-11" db="EMBL/GenBank/DDBJ databases">
        <authorList>
            <consortium name="Pathogen Informatics"/>
        </authorList>
    </citation>
    <scope>NUCLEOTIDE SEQUENCE [LARGE SCALE GENOMIC DNA]</scope>
    <source>
        <strain evidence="2 3">MHpl1</strain>
    </source>
</reference>
<keyword evidence="1" id="KW-0812">Transmembrane</keyword>
<name>A0A0N4W298_HAEPC</name>
<dbReference type="EMBL" id="UZAF01016149">
    <property type="protein sequence ID" value="VDO21759.1"/>
    <property type="molecule type" value="Genomic_DNA"/>
</dbReference>
<keyword evidence="3" id="KW-1185">Reference proteome</keyword>
<proteinExistence type="predicted"/>
<dbReference type="WBParaSite" id="HPLM_0000382601-mRNA-1">
    <property type="protein sequence ID" value="HPLM_0000382601-mRNA-1"/>
    <property type="gene ID" value="HPLM_0000382601"/>
</dbReference>
<feature type="transmembrane region" description="Helical" evidence="1">
    <location>
        <begin position="52"/>
        <end position="72"/>
    </location>
</feature>
<organism evidence="4">
    <name type="scientific">Haemonchus placei</name>
    <name type="common">Barber's pole worm</name>
    <dbReference type="NCBI Taxonomy" id="6290"/>
    <lineage>
        <taxon>Eukaryota</taxon>
        <taxon>Metazoa</taxon>
        <taxon>Ecdysozoa</taxon>
        <taxon>Nematoda</taxon>
        <taxon>Chromadorea</taxon>
        <taxon>Rhabditida</taxon>
        <taxon>Rhabditina</taxon>
        <taxon>Rhabditomorpha</taxon>
        <taxon>Strongyloidea</taxon>
        <taxon>Trichostrongylidae</taxon>
        <taxon>Haemonchus</taxon>
    </lineage>
</organism>
<gene>
    <name evidence="2" type="ORF">HPLM_LOCUS3818</name>
</gene>
<reference evidence="4" key="1">
    <citation type="submission" date="2017-02" db="UniProtKB">
        <authorList>
            <consortium name="WormBaseParasite"/>
        </authorList>
    </citation>
    <scope>IDENTIFICATION</scope>
</reference>
<evidence type="ECO:0000313" key="3">
    <source>
        <dbReference type="Proteomes" id="UP000268014"/>
    </source>
</evidence>
<dbReference type="AlphaFoldDB" id="A0A0N4W298"/>